<protein>
    <submittedName>
        <fullName evidence="1">Uncharacterized protein</fullName>
    </submittedName>
</protein>
<accession>A0A737F066</accession>
<proteinExistence type="predicted"/>
<gene>
    <name evidence="1" type="ORF">GNC09_004206</name>
</gene>
<dbReference type="EMBL" id="DAATDB010000036">
    <property type="protein sequence ID" value="HAE8104092.1"/>
    <property type="molecule type" value="Genomic_DNA"/>
</dbReference>
<dbReference type="AlphaFoldDB" id="A0A737F066"/>
<comment type="caution">
    <text evidence="1">The sequence shown here is derived from an EMBL/GenBank/DDBJ whole genome shotgun (WGS) entry which is preliminary data.</text>
</comment>
<organism evidence="1">
    <name type="scientific">Salmonella enterica subsp. indica serovar 45:a:e,n,x</name>
    <dbReference type="NCBI Taxonomy" id="1307500"/>
    <lineage>
        <taxon>Bacteria</taxon>
        <taxon>Pseudomonadati</taxon>
        <taxon>Pseudomonadota</taxon>
        <taxon>Gammaproteobacteria</taxon>
        <taxon>Enterobacterales</taxon>
        <taxon>Enterobacteriaceae</taxon>
        <taxon>Salmonella</taxon>
    </lineage>
</organism>
<reference evidence="1" key="2">
    <citation type="submission" date="2018-07" db="EMBL/GenBank/DDBJ databases">
        <authorList>
            <consortium name="NCBI Pathogen Detection Project"/>
        </authorList>
    </citation>
    <scope>NUCLEOTIDE SEQUENCE</scope>
    <source>
        <strain evidence="1">1363-65</strain>
    </source>
</reference>
<name>A0A737F066_SALER</name>
<evidence type="ECO:0000313" key="1">
    <source>
        <dbReference type="EMBL" id="HAE8104092.1"/>
    </source>
</evidence>
<reference evidence="1" key="1">
    <citation type="journal article" date="2018" name="Genome Biol.">
        <title>SKESA: strategic k-mer extension for scrupulous assemblies.</title>
        <authorList>
            <person name="Souvorov A."/>
            <person name="Agarwala R."/>
            <person name="Lipman D.J."/>
        </authorList>
    </citation>
    <scope>NUCLEOTIDE SEQUENCE</scope>
    <source>
        <strain evidence="1">1363-65</strain>
    </source>
</reference>
<sequence>MQLNITKGSQENTTFVTKRLMTKNHRKIPIREPTYDAICAILKKQKGTWQNTPEGTVENHRWTEGPACYITE</sequence>